<dbReference type="GeneID" id="42005268"/>
<dbReference type="EMBL" id="QEAO01000025">
    <property type="protein sequence ID" value="TPX32899.1"/>
    <property type="molecule type" value="Genomic_DNA"/>
</dbReference>
<proteinExistence type="inferred from homology"/>
<dbReference type="Gene3D" id="1.20.1460.10">
    <property type="entry name" value="subunit c (vma5p) of the yeast v-atpase, domain 2"/>
    <property type="match status" value="1"/>
</dbReference>
<evidence type="ECO:0000256" key="2">
    <source>
        <dbReference type="ARBA" id="ARBA00022448"/>
    </source>
</evidence>
<dbReference type="Gene3D" id="3.30.70.100">
    <property type="match status" value="1"/>
</dbReference>
<name>A0A507C1G0_9FUNG</name>
<keyword evidence="3 6" id="KW-0375">Hydrogen ion transport</keyword>
<dbReference type="STRING" id="1806994.A0A507C1G0"/>
<dbReference type="PANTHER" id="PTHR10137">
    <property type="entry name" value="V-TYPE PROTON ATPASE SUBUNIT C"/>
    <property type="match status" value="1"/>
</dbReference>
<comment type="function">
    <text evidence="6">Subunit of the V1 complex of vacuolar(H+)-ATPase (V-ATPase), a multisubunit enzyme composed of a peripheral complex (V1) that hydrolyzes ATP and a membrane integral complex (V0) that translocates protons. V-ATPase is responsible for acidifying and maintaining the pH of intracellular compartments and in some cell types, is targeted to the plasma membrane, where it is responsible for acidifying the extracellular environment. Subunit C is necessary for the assembly of the catalytic sector of the enzyme and is likely to have a specific function in its catalytic activity.</text>
</comment>
<comment type="similarity">
    <text evidence="1 6">Belongs to the V-ATPase C subunit family.</text>
</comment>
<dbReference type="Gene3D" id="3.30.70.1180">
    <property type="entry name" value="Vacuolar atp synthase subunit c, domain 1"/>
    <property type="match status" value="1"/>
</dbReference>
<gene>
    <name evidence="7" type="ORF">SmJEL517_g04043</name>
</gene>
<dbReference type="CDD" id="cd14785">
    <property type="entry name" value="V-ATPase_C"/>
    <property type="match status" value="1"/>
</dbReference>
<keyword evidence="8" id="KW-1185">Reference proteome</keyword>
<evidence type="ECO:0000313" key="7">
    <source>
        <dbReference type="EMBL" id="TPX32899.1"/>
    </source>
</evidence>
<comment type="function">
    <text evidence="5">Subunit of the V1 complex of vacuolar(H+)-ATPase (V-ATPase), a multisubunit enzyme composed of a peripheral complex (V1) that hydrolyzes ATP and a membrane integral complex (V0) that translocates protons. V-ATPase is responsible for acidifying and maintaining the pH of intracellular compartments. Subunit C is necessary for the assembly of the catalytic sector of the enzyme and is likely to have a specific function in its catalytic activity. Reversibly leaves the enzyme after glucose depletion, causing the catalytic subcomplex V1 to detach from the V0 section.</text>
</comment>
<evidence type="ECO:0000256" key="5">
    <source>
        <dbReference type="ARBA" id="ARBA00053565"/>
    </source>
</evidence>
<evidence type="ECO:0000256" key="3">
    <source>
        <dbReference type="ARBA" id="ARBA00022781"/>
    </source>
</evidence>
<reference evidence="7 8" key="1">
    <citation type="journal article" date="2019" name="Sci. Rep.">
        <title>Comparative genomics of chytrid fungi reveal insights into the obligate biotrophic and pathogenic lifestyle of Synchytrium endobioticum.</title>
        <authorList>
            <person name="van de Vossenberg B.T.L.H."/>
            <person name="Warris S."/>
            <person name="Nguyen H.D.T."/>
            <person name="van Gent-Pelzer M.P.E."/>
            <person name="Joly D.L."/>
            <person name="van de Geest H.C."/>
            <person name="Bonants P.J.M."/>
            <person name="Smith D.S."/>
            <person name="Levesque C.A."/>
            <person name="van der Lee T.A.J."/>
        </authorList>
    </citation>
    <scope>NUCLEOTIDE SEQUENCE [LARGE SCALE GENOMIC DNA]</scope>
    <source>
        <strain evidence="7 8">JEL517</strain>
    </source>
</reference>
<dbReference type="InterPro" id="IPR036132">
    <property type="entry name" value="Vac_ATP_synth_c_sf"/>
</dbReference>
<evidence type="ECO:0000256" key="4">
    <source>
        <dbReference type="ARBA" id="ARBA00023065"/>
    </source>
</evidence>
<evidence type="ECO:0000313" key="8">
    <source>
        <dbReference type="Proteomes" id="UP000319731"/>
    </source>
</evidence>
<dbReference type="GO" id="GO:0000221">
    <property type="term" value="C:vacuolar proton-transporting V-type ATPase, V1 domain"/>
    <property type="evidence" value="ECO:0007669"/>
    <property type="project" value="TreeGrafter"/>
</dbReference>
<comment type="caution">
    <text evidence="7">The sequence shown here is derived from an EMBL/GenBank/DDBJ whole genome shotgun (WGS) entry which is preliminary data.</text>
</comment>
<accession>A0A507C1G0</accession>
<dbReference type="OrthoDB" id="6605928at2759"/>
<dbReference type="FunFam" id="3.30.70.100:FF:000002">
    <property type="entry name" value="V-type proton ATPase subunit C"/>
    <property type="match status" value="1"/>
</dbReference>
<evidence type="ECO:0000256" key="1">
    <source>
        <dbReference type="ARBA" id="ARBA00006138"/>
    </source>
</evidence>
<keyword evidence="4 6" id="KW-0406">Ion transport</keyword>
<keyword evidence="2 6" id="KW-0813">Transport</keyword>
<dbReference type="InterPro" id="IPR004907">
    <property type="entry name" value="ATPase_V1-cplx_csu"/>
</dbReference>
<protein>
    <recommendedName>
        <fullName evidence="6">V-type proton ATPase subunit C</fullName>
    </recommendedName>
</protein>
<dbReference type="Proteomes" id="UP000319731">
    <property type="component" value="Unassembled WGS sequence"/>
</dbReference>
<dbReference type="SUPFAM" id="SSF118203">
    <property type="entry name" value="Vacuolar ATP synthase subunit C"/>
    <property type="match status" value="1"/>
</dbReference>
<dbReference type="PANTHER" id="PTHR10137:SF0">
    <property type="entry name" value="V-TYPE PROTON ATPASE SUBUNIT C"/>
    <property type="match status" value="1"/>
</dbReference>
<dbReference type="Pfam" id="PF03223">
    <property type="entry name" value="V-ATPase_C"/>
    <property type="match status" value="1"/>
</dbReference>
<dbReference type="GO" id="GO:0046961">
    <property type="term" value="F:proton-transporting ATPase activity, rotational mechanism"/>
    <property type="evidence" value="ECO:0007669"/>
    <property type="project" value="InterPro"/>
</dbReference>
<organism evidence="7 8">
    <name type="scientific">Synchytrium microbalum</name>
    <dbReference type="NCBI Taxonomy" id="1806994"/>
    <lineage>
        <taxon>Eukaryota</taxon>
        <taxon>Fungi</taxon>
        <taxon>Fungi incertae sedis</taxon>
        <taxon>Chytridiomycota</taxon>
        <taxon>Chytridiomycota incertae sedis</taxon>
        <taxon>Chytridiomycetes</taxon>
        <taxon>Synchytriales</taxon>
        <taxon>Synchytriaceae</taxon>
        <taxon>Synchytrium</taxon>
    </lineage>
</organism>
<evidence type="ECO:0000256" key="6">
    <source>
        <dbReference type="RuleBase" id="RU364010"/>
    </source>
</evidence>
<dbReference type="RefSeq" id="XP_031024028.1">
    <property type="nucleotide sequence ID" value="XM_031169971.1"/>
</dbReference>
<comment type="subunit">
    <text evidence="6">V-ATPase is a heteromultimeric enzyme composed of a peripheral catalytic V1 complex (components A to H) attached to an integral membrane V0 proton pore complex.</text>
</comment>
<sequence>MSSTYWFVSIPSDPTRQDAVNKLRDKISYRPVDYAEIFPFPLPDFKIGTLDALMVLSDDLTKVDGTFETMTIKISDNLKSLLGGDVDEWRNNLGVGDKNVEQYLQGFQWNTMKYRTDKSLRELADVIIQEVTQIDELMKKKMVAYSQVKTQLQSLQRKETGTLATKNLAGIVKKENFVLDSEYLTTLLVAVPKISEKDWIGRYETLTQMVVPRSSTKLAEDDEYCLYSVVVFQRVVEEFTRNAREEKFLVRDFKWNDQDVVLSKKELGELTAMEKEQWTTLVRLCKTNFGEVYASWTHIKVLRLNVESILRYGLPPDFQAMVIKIKPKMERKIKDIMTSFYARLAGGSGGTGGAAKSGKGWMGSSSQPQEEAIEDNLQMLIGEKEFTPFVMFAARSEL</sequence>
<dbReference type="AlphaFoldDB" id="A0A507C1G0"/>